<evidence type="ECO:0000313" key="3">
    <source>
        <dbReference type="EMBL" id="CAF1044990.1"/>
    </source>
</evidence>
<name>A0A814K600_ADIRI</name>
<comment type="caution">
    <text evidence="3">The sequence shown here is derived from an EMBL/GenBank/DDBJ whole genome shotgun (WGS) entry which is preliminary data.</text>
</comment>
<dbReference type="CDD" id="cd19941">
    <property type="entry name" value="TIL"/>
    <property type="match status" value="1"/>
</dbReference>
<dbReference type="SUPFAM" id="SSF57567">
    <property type="entry name" value="Serine protease inhibitors"/>
    <property type="match status" value="1"/>
</dbReference>
<dbReference type="InterPro" id="IPR036084">
    <property type="entry name" value="Ser_inhib-like_sf"/>
</dbReference>
<accession>A0A814K600</accession>
<dbReference type="EMBL" id="CAJNOR010000955">
    <property type="protein sequence ID" value="CAF1044990.1"/>
    <property type="molecule type" value="Genomic_DNA"/>
</dbReference>
<keyword evidence="1" id="KW-0732">Signal</keyword>
<gene>
    <name evidence="3" type="ORF">XAT740_LOCUS15469</name>
</gene>
<evidence type="ECO:0000256" key="1">
    <source>
        <dbReference type="SAM" id="SignalP"/>
    </source>
</evidence>
<sequence length="90" mass="10355">MVSFKLVASILVFLLVGSIVAEARHARCDKHEHFDRCGKPLSCQRSCEEIRGRMCHAACIPTCMCNGDRVRDRFNKCVHPRECRRVPHLF</sequence>
<dbReference type="InterPro" id="IPR002919">
    <property type="entry name" value="TIL_dom"/>
</dbReference>
<dbReference type="AlphaFoldDB" id="A0A814K600"/>
<protein>
    <recommendedName>
        <fullName evidence="2">TIL domain-containing protein</fullName>
    </recommendedName>
</protein>
<feature type="domain" description="TIL" evidence="2">
    <location>
        <begin position="28"/>
        <end position="83"/>
    </location>
</feature>
<evidence type="ECO:0000313" key="4">
    <source>
        <dbReference type="Proteomes" id="UP000663828"/>
    </source>
</evidence>
<feature type="signal peptide" evidence="1">
    <location>
        <begin position="1"/>
        <end position="23"/>
    </location>
</feature>
<feature type="chain" id="PRO_5032958527" description="TIL domain-containing protein" evidence="1">
    <location>
        <begin position="24"/>
        <end position="90"/>
    </location>
</feature>
<keyword evidence="4" id="KW-1185">Reference proteome</keyword>
<dbReference type="Pfam" id="PF01826">
    <property type="entry name" value="TIL"/>
    <property type="match status" value="1"/>
</dbReference>
<dbReference type="Gene3D" id="2.10.25.10">
    <property type="entry name" value="Laminin"/>
    <property type="match status" value="1"/>
</dbReference>
<evidence type="ECO:0000259" key="2">
    <source>
        <dbReference type="Pfam" id="PF01826"/>
    </source>
</evidence>
<reference evidence="3" key="1">
    <citation type="submission" date="2021-02" db="EMBL/GenBank/DDBJ databases">
        <authorList>
            <person name="Nowell W R."/>
        </authorList>
    </citation>
    <scope>NUCLEOTIDE SEQUENCE</scope>
</reference>
<organism evidence="3 4">
    <name type="scientific">Adineta ricciae</name>
    <name type="common">Rotifer</name>
    <dbReference type="NCBI Taxonomy" id="249248"/>
    <lineage>
        <taxon>Eukaryota</taxon>
        <taxon>Metazoa</taxon>
        <taxon>Spiralia</taxon>
        <taxon>Gnathifera</taxon>
        <taxon>Rotifera</taxon>
        <taxon>Eurotatoria</taxon>
        <taxon>Bdelloidea</taxon>
        <taxon>Adinetida</taxon>
        <taxon>Adinetidae</taxon>
        <taxon>Adineta</taxon>
    </lineage>
</organism>
<dbReference type="Proteomes" id="UP000663828">
    <property type="component" value="Unassembled WGS sequence"/>
</dbReference>
<proteinExistence type="predicted"/>